<dbReference type="AlphaFoldDB" id="A0A1E3LXN4"/>
<dbReference type="Pfam" id="PF07811">
    <property type="entry name" value="TadE"/>
    <property type="match status" value="1"/>
</dbReference>
<dbReference type="OrthoDB" id="7306064at2"/>
<dbReference type="EMBL" id="MDDS01000013">
    <property type="protein sequence ID" value="ODP38506.1"/>
    <property type="molecule type" value="Genomic_DNA"/>
</dbReference>
<feature type="region of interest" description="Disordered" evidence="1">
    <location>
        <begin position="123"/>
        <end position="148"/>
    </location>
</feature>
<feature type="domain" description="TadE-like" evidence="3">
    <location>
        <begin position="20"/>
        <end position="62"/>
    </location>
</feature>
<keyword evidence="2" id="KW-0472">Membrane</keyword>
<name>A0A1E3LXN4_9SPHN</name>
<evidence type="ECO:0000313" key="4">
    <source>
        <dbReference type="EMBL" id="ODP38506.1"/>
    </source>
</evidence>
<dbReference type="RefSeq" id="WP_069319595.1">
    <property type="nucleotide sequence ID" value="NZ_MDDS01000013.1"/>
</dbReference>
<proteinExistence type="predicted"/>
<keyword evidence="2" id="KW-1133">Transmembrane helix</keyword>
<protein>
    <recommendedName>
        <fullName evidence="3">TadE-like domain-containing protein</fullName>
    </recommendedName>
</protein>
<dbReference type="STRING" id="1888892.BFL28_00165"/>
<reference evidence="4 5" key="1">
    <citation type="submission" date="2016-08" db="EMBL/GenBank/DDBJ databases">
        <title>Draft genome of the agarase producing Sphingomonas sp. MCT13.</title>
        <authorList>
            <person name="D'Andrea M.M."/>
            <person name="Rossolini G.M."/>
            <person name="Thaller M.C."/>
        </authorList>
    </citation>
    <scope>NUCLEOTIDE SEQUENCE [LARGE SCALE GENOMIC DNA]</scope>
    <source>
        <strain evidence="4 5">MCT13</strain>
    </source>
</reference>
<dbReference type="Proteomes" id="UP000094487">
    <property type="component" value="Unassembled WGS sequence"/>
</dbReference>
<feature type="transmembrane region" description="Helical" evidence="2">
    <location>
        <begin position="21"/>
        <end position="41"/>
    </location>
</feature>
<organism evidence="4 5">
    <name type="scientific">Sphingomonas turrisvirgatae</name>
    <dbReference type="NCBI Taxonomy" id="1888892"/>
    <lineage>
        <taxon>Bacteria</taxon>
        <taxon>Pseudomonadati</taxon>
        <taxon>Pseudomonadota</taxon>
        <taxon>Alphaproteobacteria</taxon>
        <taxon>Sphingomonadales</taxon>
        <taxon>Sphingomonadaceae</taxon>
        <taxon>Sphingomonas</taxon>
    </lineage>
</organism>
<evidence type="ECO:0000259" key="3">
    <source>
        <dbReference type="Pfam" id="PF07811"/>
    </source>
</evidence>
<comment type="caution">
    <text evidence="4">The sequence shown here is derived from an EMBL/GenBank/DDBJ whole genome shotgun (WGS) entry which is preliminary data.</text>
</comment>
<keyword evidence="5" id="KW-1185">Reference proteome</keyword>
<gene>
    <name evidence="4" type="ORF">BFL28_00165</name>
</gene>
<keyword evidence="2" id="KW-0812">Transmembrane</keyword>
<evidence type="ECO:0000256" key="1">
    <source>
        <dbReference type="SAM" id="MobiDB-lite"/>
    </source>
</evidence>
<evidence type="ECO:0000256" key="2">
    <source>
        <dbReference type="SAM" id="Phobius"/>
    </source>
</evidence>
<accession>A0A1E3LXN4</accession>
<sequence>MGRHRDQRPRLPGLAGDRAGVTVVEFALVAPVLCLVLLGAFDISHTLYARAALQGIVQKTARDSSLESGADTAEQTALDNKVKDQVRALANNATIDITRRFYRTFSEAAAAKAEVFTDTNGNGRCDAGEPYEDANGNSNWDKDGGSAGQGGAKDATLYTVTMTYPRFFPIYKLVGGSDTTKLTASTVLRNQPYSDQGSYGAIQVRNCP</sequence>
<dbReference type="InterPro" id="IPR012495">
    <property type="entry name" value="TadE-like_dom"/>
</dbReference>
<evidence type="ECO:0000313" key="5">
    <source>
        <dbReference type="Proteomes" id="UP000094487"/>
    </source>
</evidence>